<dbReference type="AlphaFoldDB" id="A0A9D1U5Y8"/>
<proteinExistence type="predicted"/>
<gene>
    <name evidence="1" type="ORF">H9875_04625</name>
</gene>
<reference evidence="1" key="1">
    <citation type="journal article" date="2021" name="PeerJ">
        <title>Extensive microbial diversity within the chicken gut microbiome revealed by metagenomics and culture.</title>
        <authorList>
            <person name="Gilroy R."/>
            <person name="Ravi A."/>
            <person name="Getino M."/>
            <person name="Pursley I."/>
            <person name="Horton D.L."/>
            <person name="Alikhan N.F."/>
            <person name="Baker D."/>
            <person name="Gharbi K."/>
            <person name="Hall N."/>
            <person name="Watson M."/>
            <person name="Adriaenssens E.M."/>
            <person name="Foster-Nyarko E."/>
            <person name="Jarju S."/>
            <person name="Secka A."/>
            <person name="Antonio M."/>
            <person name="Oren A."/>
            <person name="Chaudhuri R.R."/>
            <person name="La Ragione R."/>
            <person name="Hildebrand F."/>
            <person name="Pallen M.J."/>
        </authorList>
    </citation>
    <scope>NUCLEOTIDE SEQUENCE</scope>
    <source>
        <strain evidence="1">CHK173-259</strain>
    </source>
</reference>
<evidence type="ECO:0000313" key="2">
    <source>
        <dbReference type="Proteomes" id="UP000886822"/>
    </source>
</evidence>
<comment type="caution">
    <text evidence="1">The sequence shown here is derived from an EMBL/GenBank/DDBJ whole genome shotgun (WGS) entry which is preliminary data.</text>
</comment>
<sequence>MARDFTDLMNQLKDKKLDQFEVGPDEFQDFQRAFMAFDTRKRVIGKANKGGKLIYHYDQDTGEDGQ</sequence>
<dbReference type="EMBL" id="DXGJ01000033">
    <property type="protein sequence ID" value="HIW71894.1"/>
    <property type="molecule type" value="Genomic_DNA"/>
</dbReference>
<name>A0A9D1U5Y8_9LACO</name>
<evidence type="ECO:0000313" key="1">
    <source>
        <dbReference type="EMBL" id="HIW71894.1"/>
    </source>
</evidence>
<accession>A0A9D1U5Y8</accession>
<protein>
    <submittedName>
        <fullName evidence="1">Uncharacterized protein</fullName>
    </submittedName>
</protein>
<reference evidence="1" key="2">
    <citation type="submission" date="2021-04" db="EMBL/GenBank/DDBJ databases">
        <authorList>
            <person name="Gilroy R."/>
        </authorList>
    </citation>
    <scope>NUCLEOTIDE SEQUENCE</scope>
    <source>
        <strain evidence="1">CHK173-259</strain>
    </source>
</reference>
<dbReference type="Proteomes" id="UP000886822">
    <property type="component" value="Unassembled WGS sequence"/>
</dbReference>
<organism evidence="1 2">
    <name type="scientific">Candidatus Levilactobacillus faecigallinarum</name>
    <dbReference type="NCBI Taxonomy" id="2838638"/>
    <lineage>
        <taxon>Bacteria</taxon>
        <taxon>Bacillati</taxon>
        <taxon>Bacillota</taxon>
        <taxon>Bacilli</taxon>
        <taxon>Lactobacillales</taxon>
        <taxon>Lactobacillaceae</taxon>
        <taxon>Levilactobacillus</taxon>
    </lineage>
</organism>